<dbReference type="AlphaFoldDB" id="A0AA47LZ65"/>
<feature type="active site" evidence="4">
    <location>
        <position position="41"/>
    </location>
</feature>
<evidence type="ECO:0000256" key="6">
    <source>
        <dbReference type="RuleBase" id="RU004168"/>
    </source>
</evidence>
<keyword evidence="2 4" id="KW-0378">Hydrolase</keyword>
<accession>A0AA47LZ65</accession>
<evidence type="ECO:0000256" key="4">
    <source>
        <dbReference type="PROSITE-ProRule" id="PRU00520"/>
    </source>
</evidence>
<protein>
    <recommendedName>
        <fullName evidence="4 5">Acylphosphatase</fullName>
        <ecNumber evidence="4 5">3.6.1.7</ecNumber>
    </recommendedName>
</protein>
<evidence type="ECO:0000256" key="1">
    <source>
        <dbReference type="ARBA" id="ARBA00005614"/>
    </source>
</evidence>
<reference evidence="8" key="1">
    <citation type="journal article" date="2023" name="Front. Mar. Sci.">
        <title>A new Merluccius polli reference genome to investigate the effects of global change in West African waters.</title>
        <authorList>
            <person name="Mateo J.L."/>
            <person name="Blanco-Fernandez C."/>
            <person name="Garcia-Vazquez E."/>
            <person name="Machado-Schiaffino G."/>
        </authorList>
    </citation>
    <scope>NUCLEOTIDE SEQUENCE</scope>
    <source>
        <strain evidence="8">C29</strain>
        <tissue evidence="8">Fin</tissue>
    </source>
</reference>
<dbReference type="InterPro" id="IPR017968">
    <property type="entry name" value="Acylphosphatase_CS"/>
</dbReference>
<dbReference type="FunFam" id="3.30.70.100:FF:000011">
    <property type="entry name" value="Acylphosphatase"/>
    <property type="match status" value="1"/>
</dbReference>
<keyword evidence="9" id="KW-1185">Reference proteome</keyword>
<sequence>MSCEDLLSVDYEVFGRVQGVFFRKYTQMEGKKLGVVGWVRNTEAGTVEGQLQGPRSKVTRMQDWLRTTGSPQSQIIKAEFKNEKTIQCLDHTTFKVVRS</sequence>
<dbReference type="SUPFAM" id="SSF54975">
    <property type="entry name" value="Acylphosphatase/BLUF domain-like"/>
    <property type="match status" value="1"/>
</dbReference>
<comment type="catalytic activity">
    <reaction evidence="3 4 5">
        <text>an acyl phosphate + H2O = a carboxylate + phosphate + H(+)</text>
        <dbReference type="Rhea" id="RHEA:14965"/>
        <dbReference type="ChEBI" id="CHEBI:15377"/>
        <dbReference type="ChEBI" id="CHEBI:15378"/>
        <dbReference type="ChEBI" id="CHEBI:29067"/>
        <dbReference type="ChEBI" id="CHEBI:43474"/>
        <dbReference type="ChEBI" id="CHEBI:59918"/>
        <dbReference type="EC" id="3.6.1.7"/>
    </reaction>
</comment>
<dbReference type="PROSITE" id="PS51160">
    <property type="entry name" value="ACYLPHOSPHATASE_3"/>
    <property type="match status" value="1"/>
</dbReference>
<evidence type="ECO:0000256" key="2">
    <source>
        <dbReference type="ARBA" id="ARBA00022801"/>
    </source>
</evidence>
<name>A0AA47LZ65_MERPO</name>
<evidence type="ECO:0000313" key="8">
    <source>
        <dbReference type="EMBL" id="KAK0130676.1"/>
    </source>
</evidence>
<dbReference type="PROSITE" id="PS00150">
    <property type="entry name" value="ACYLPHOSPHATASE_1"/>
    <property type="match status" value="1"/>
</dbReference>
<gene>
    <name evidence="8" type="primary">ACYP1</name>
    <name evidence="8" type="ORF">N1851_034810</name>
</gene>
<comment type="caution">
    <text evidence="8">The sequence shown here is derived from an EMBL/GenBank/DDBJ whole genome shotgun (WGS) entry which is preliminary data.</text>
</comment>
<dbReference type="PANTHER" id="PTHR10029:SF21">
    <property type="entry name" value="ACYLPHOSPHATASE-1"/>
    <property type="match status" value="1"/>
</dbReference>
<dbReference type="PROSITE" id="PS00151">
    <property type="entry name" value="ACYLPHOSPHATASE_2"/>
    <property type="match status" value="1"/>
</dbReference>
<dbReference type="Proteomes" id="UP001174136">
    <property type="component" value="Unassembled WGS sequence"/>
</dbReference>
<dbReference type="InterPro" id="IPR001792">
    <property type="entry name" value="Acylphosphatase-like_dom"/>
</dbReference>
<evidence type="ECO:0000256" key="5">
    <source>
        <dbReference type="RuleBase" id="RU000553"/>
    </source>
</evidence>
<dbReference type="InterPro" id="IPR036046">
    <property type="entry name" value="Acylphosphatase-like_dom_sf"/>
</dbReference>
<dbReference type="GO" id="GO:0003998">
    <property type="term" value="F:acylphosphatase activity"/>
    <property type="evidence" value="ECO:0007669"/>
    <property type="project" value="UniProtKB-EC"/>
</dbReference>
<dbReference type="PRINTS" id="PR00112">
    <property type="entry name" value="ACYLPHPHTASE"/>
</dbReference>
<evidence type="ECO:0000256" key="3">
    <source>
        <dbReference type="ARBA" id="ARBA00047645"/>
    </source>
</evidence>
<evidence type="ECO:0000313" key="9">
    <source>
        <dbReference type="Proteomes" id="UP001174136"/>
    </source>
</evidence>
<evidence type="ECO:0000259" key="7">
    <source>
        <dbReference type="PROSITE" id="PS51160"/>
    </source>
</evidence>
<organism evidence="8 9">
    <name type="scientific">Merluccius polli</name>
    <name type="common">Benguela hake</name>
    <name type="synonym">Merluccius cadenati</name>
    <dbReference type="NCBI Taxonomy" id="89951"/>
    <lineage>
        <taxon>Eukaryota</taxon>
        <taxon>Metazoa</taxon>
        <taxon>Chordata</taxon>
        <taxon>Craniata</taxon>
        <taxon>Vertebrata</taxon>
        <taxon>Euteleostomi</taxon>
        <taxon>Actinopterygii</taxon>
        <taxon>Neopterygii</taxon>
        <taxon>Teleostei</taxon>
        <taxon>Neoteleostei</taxon>
        <taxon>Acanthomorphata</taxon>
        <taxon>Zeiogadaria</taxon>
        <taxon>Gadariae</taxon>
        <taxon>Gadiformes</taxon>
        <taxon>Gadoidei</taxon>
        <taxon>Merlucciidae</taxon>
        <taxon>Merluccius</taxon>
    </lineage>
</organism>
<dbReference type="Gene3D" id="3.30.70.100">
    <property type="match status" value="1"/>
</dbReference>
<dbReference type="EC" id="3.6.1.7" evidence="4 5"/>
<feature type="active site" evidence="4">
    <location>
        <position position="23"/>
    </location>
</feature>
<dbReference type="EMBL" id="JAOPHQ010006664">
    <property type="protein sequence ID" value="KAK0130676.1"/>
    <property type="molecule type" value="Genomic_DNA"/>
</dbReference>
<proteinExistence type="inferred from homology"/>
<dbReference type="InterPro" id="IPR020456">
    <property type="entry name" value="Acylphosphatase"/>
</dbReference>
<dbReference type="Pfam" id="PF00708">
    <property type="entry name" value="Acylphosphatase"/>
    <property type="match status" value="1"/>
</dbReference>
<comment type="similarity">
    <text evidence="1 6">Belongs to the acylphosphatase family.</text>
</comment>
<dbReference type="PANTHER" id="PTHR10029">
    <property type="entry name" value="ACYLPHOSPHATASE"/>
    <property type="match status" value="1"/>
</dbReference>
<feature type="domain" description="Acylphosphatase-like" evidence="7">
    <location>
        <begin position="8"/>
        <end position="98"/>
    </location>
</feature>